<evidence type="ECO:0000256" key="2">
    <source>
        <dbReference type="ARBA" id="ARBA00022517"/>
    </source>
</evidence>
<dbReference type="SUPFAM" id="SSF53098">
    <property type="entry name" value="Ribonuclease H-like"/>
    <property type="match status" value="1"/>
</dbReference>
<accession>A0A943UT44</accession>
<comment type="caution">
    <text evidence="7">The sequence shown here is derived from an EMBL/GenBank/DDBJ whole genome shotgun (WGS) entry which is preliminary data.</text>
</comment>
<keyword evidence="2 5" id="KW-0690">Ribosome biogenesis</keyword>
<evidence type="ECO:0000313" key="7">
    <source>
        <dbReference type="EMBL" id="MBS6940376.1"/>
    </source>
</evidence>
<evidence type="ECO:0000256" key="3">
    <source>
        <dbReference type="ARBA" id="ARBA00022722"/>
    </source>
</evidence>
<keyword evidence="1 5" id="KW-0963">Cytoplasm</keyword>
<dbReference type="CDD" id="cd16964">
    <property type="entry name" value="YqgF"/>
    <property type="match status" value="1"/>
</dbReference>
<evidence type="ECO:0000256" key="1">
    <source>
        <dbReference type="ARBA" id="ARBA00022490"/>
    </source>
</evidence>
<comment type="subcellular location">
    <subcellularLocation>
        <location evidence="5">Cytoplasm</location>
    </subcellularLocation>
</comment>
<dbReference type="InterPro" id="IPR006641">
    <property type="entry name" value="YqgF/RNaseH-like_dom"/>
</dbReference>
<comment type="function">
    <text evidence="5">Could be a nuclease involved in processing of the 5'-end of pre-16S rRNA.</text>
</comment>
<keyword evidence="4 5" id="KW-0378">Hydrolase</keyword>
<protein>
    <recommendedName>
        <fullName evidence="5">Putative pre-16S rRNA nuclease</fullName>
        <ecNumber evidence="5">3.1.-.-</ecNumber>
    </recommendedName>
</protein>
<name>A0A943UT44_9ACTN</name>
<dbReference type="EMBL" id="JAGZSV010000027">
    <property type="protein sequence ID" value="MBS6940376.1"/>
    <property type="molecule type" value="Genomic_DNA"/>
</dbReference>
<organism evidence="7 8">
    <name type="scientific">Slackia piriformis</name>
    <dbReference type="NCBI Taxonomy" id="626934"/>
    <lineage>
        <taxon>Bacteria</taxon>
        <taxon>Bacillati</taxon>
        <taxon>Actinomycetota</taxon>
        <taxon>Coriobacteriia</taxon>
        <taxon>Eggerthellales</taxon>
        <taxon>Eggerthellaceae</taxon>
        <taxon>Slackia</taxon>
    </lineage>
</organism>
<dbReference type="InterPro" id="IPR012337">
    <property type="entry name" value="RNaseH-like_sf"/>
</dbReference>
<keyword evidence="3 5" id="KW-0540">Nuclease</keyword>
<dbReference type="GO" id="GO:0016788">
    <property type="term" value="F:hydrolase activity, acting on ester bonds"/>
    <property type="evidence" value="ECO:0007669"/>
    <property type="project" value="UniProtKB-UniRule"/>
</dbReference>
<comment type="similarity">
    <text evidence="5">Belongs to the YqgF HJR family.</text>
</comment>
<dbReference type="PANTHER" id="PTHR33317:SF4">
    <property type="entry name" value="POLYNUCLEOTIDYL TRANSFERASE, RIBONUCLEASE H-LIKE SUPERFAMILY PROTEIN"/>
    <property type="match status" value="1"/>
</dbReference>
<dbReference type="Pfam" id="PF03652">
    <property type="entry name" value="RuvX"/>
    <property type="match status" value="1"/>
</dbReference>
<proteinExistence type="inferred from homology"/>
<dbReference type="AlphaFoldDB" id="A0A943UT44"/>
<dbReference type="SMART" id="SM00732">
    <property type="entry name" value="YqgFc"/>
    <property type="match status" value="1"/>
</dbReference>
<reference evidence="7" key="1">
    <citation type="submission" date="2021-02" db="EMBL/GenBank/DDBJ databases">
        <title>Infant gut strain persistence is associated with maternal origin, phylogeny, and functional potential including surface adhesion and iron acquisition.</title>
        <authorList>
            <person name="Lou Y.C."/>
        </authorList>
    </citation>
    <scope>NUCLEOTIDE SEQUENCE</scope>
    <source>
        <strain evidence="7">L2_039_000G1_dasL2_039_000G1_concoct_11</strain>
    </source>
</reference>
<dbReference type="Gene3D" id="3.30.420.140">
    <property type="entry name" value="YqgF/RNase H-like domain"/>
    <property type="match status" value="1"/>
</dbReference>
<dbReference type="GO" id="GO:0000967">
    <property type="term" value="P:rRNA 5'-end processing"/>
    <property type="evidence" value="ECO:0007669"/>
    <property type="project" value="UniProtKB-UniRule"/>
</dbReference>
<dbReference type="InterPro" id="IPR005227">
    <property type="entry name" value="YqgF"/>
</dbReference>
<dbReference type="PANTHER" id="PTHR33317">
    <property type="entry name" value="POLYNUCLEOTIDYL TRANSFERASE, RIBONUCLEASE H-LIKE SUPERFAMILY PROTEIN"/>
    <property type="match status" value="1"/>
</dbReference>
<evidence type="ECO:0000259" key="6">
    <source>
        <dbReference type="SMART" id="SM00732"/>
    </source>
</evidence>
<dbReference type="GO" id="GO:0005829">
    <property type="term" value="C:cytosol"/>
    <property type="evidence" value="ECO:0007669"/>
    <property type="project" value="TreeGrafter"/>
</dbReference>
<dbReference type="InterPro" id="IPR037027">
    <property type="entry name" value="YqgF/RNaseH-like_dom_sf"/>
</dbReference>
<evidence type="ECO:0000256" key="4">
    <source>
        <dbReference type="ARBA" id="ARBA00022801"/>
    </source>
</evidence>
<sequence>MRTLALDIGEVRIGLAISDAAGRVATPLKVLAACDVLSDGAEFRRIVQDWEVERLVCGLPYTLAGEEGPQAASIKERAARIAKSRDLPLFFADERMSSREAKRILREEGLDERAMRGKVDMIAASLFLQSWLDAENGRES</sequence>
<dbReference type="NCBIfam" id="TIGR00250">
    <property type="entry name" value="RNAse_H_YqgF"/>
    <property type="match status" value="1"/>
</dbReference>
<dbReference type="Proteomes" id="UP000727506">
    <property type="component" value="Unassembled WGS sequence"/>
</dbReference>
<gene>
    <name evidence="7" type="primary">ruvX</name>
    <name evidence="7" type="ORF">KH142_02635</name>
</gene>
<evidence type="ECO:0000256" key="5">
    <source>
        <dbReference type="HAMAP-Rule" id="MF_00651"/>
    </source>
</evidence>
<dbReference type="EC" id="3.1.-.-" evidence="5"/>
<dbReference type="HAMAP" id="MF_00651">
    <property type="entry name" value="Nuclease_YqgF"/>
    <property type="match status" value="1"/>
</dbReference>
<dbReference type="GO" id="GO:0004518">
    <property type="term" value="F:nuclease activity"/>
    <property type="evidence" value="ECO:0007669"/>
    <property type="project" value="UniProtKB-KW"/>
</dbReference>
<feature type="domain" description="YqgF/RNase H-like" evidence="6">
    <location>
        <begin position="1"/>
        <end position="101"/>
    </location>
</feature>
<evidence type="ECO:0000313" key="8">
    <source>
        <dbReference type="Proteomes" id="UP000727506"/>
    </source>
</evidence>